<dbReference type="EMBL" id="CAUOFW020001545">
    <property type="protein sequence ID" value="CAK9146177.1"/>
    <property type="molecule type" value="Genomic_DNA"/>
</dbReference>
<accession>A0ABC8RP19</accession>
<name>A0ABC8RP19_9AQUA</name>
<comment type="caution">
    <text evidence="1">The sequence shown here is derived from an EMBL/GenBank/DDBJ whole genome shotgun (WGS) entry which is preliminary data.</text>
</comment>
<sequence length="149" mass="16736">MIAVVFHSAKLYLVQNVDMLISGIESMNNNPLQIVDVAEDSYSRKRQTKGIEREGEEKGRQRSGTLKMPFAGIHLNLTSTPLPGPFDWTKFHCSTSISLQHRCQCSHRVAFAWTAFIVTHTQSLQAVCLHLHHVSAEIGYAVDIISLEF</sequence>
<gene>
    <name evidence="1" type="ORF">ILEXP_LOCUS14008</name>
</gene>
<dbReference type="Proteomes" id="UP001642360">
    <property type="component" value="Unassembled WGS sequence"/>
</dbReference>
<protein>
    <submittedName>
        <fullName evidence="1">Uncharacterized protein</fullName>
    </submittedName>
</protein>
<proteinExistence type="predicted"/>
<evidence type="ECO:0000313" key="1">
    <source>
        <dbReference type="EMBL" id="CAK9146177.1"/>
    </source>
</evidence>
<dbReference type="AlphaFoldDB" id="A0ABC8RP19"/>
<evidence type="ECO:0000313" key="2">
    <source>
        <dbReference type="Proteomes" id="UP001642360"/>
    </source>
</evidence>
<reference evidence="1 2" key="1">
    <citation type="submission" date="2024-02" db="EMBL/GenBank/DDBJ databases">
        <authorList>
            <person name="Vignale AGUSTIN F."/>
            <person name="Sosa J E."/>
            <person name="Modenutti C."/>
        </authorList>
    </citation>
    <scope>NUCLEOTIDE SEQUENCE [LARGE SCALE GENOMIC DNA]</scope>
</reference>
<keyword evidence="2" id="KW-1185">Reference proteome</keyword>
<organism evidence="1 2">
    <name type="scientific">Ilex paraguariensis</name>
    <name type="common">yerba mate</name>
    <dbReference type="NCBI Taxonomy" id="185542"/>
    <lineage>
        <taxon>Eukaryota</taxon>
        <taxon>Viridiplantae</taxon>
        <taxon>Streptophyta</taxon>
        <taxon>Embryophyta</taxon>
        <taxon>Tracheophyta</taxon>
        <taxon>Spermatophyta</taxon>
        <taxon>Magnoliopsida</taxon>
        <taxon>eudicotyledons</taxon>
        <taxon>Gunneridae</taxon>
        <taxon>Pentapetalae</taxon>
        <taxon>asterids</taxon>
        <taxon>campanulids</taxon>
        <taxon>Aquifoliales</taxon>
        <taxon>Aquifoliaceae</taxon>
        <taxon>Ilex</taxon>
    </lineage>
</organism>